<organism evidence="1 2">
    <name type="scientific">Brachyspira murdochii</name>
    <dbReference type="NCBI Taxonomy" id="84378"/>
    <lineage>
        <taxon>Bacteria</taxon>
        <taxon>Pseudomonadati</taxon>
        <taxon>Spirochaetota</taxon>
        <taxon>Spirochaetia</taxon>
        <taxon>Brachyspirales</taxon>
        <taxon>Brachyspiraceae</taxon>
        <taxon>Brachyspira</taxon>
    </lineage>
</organism>
<evidence type="ECO:0000313" key="1">
    <source>
        <dbReference type="EMBL" id="PPS21019.1"/>
    </source>
</evidence>
<sequence>MYKDFFYKLFMSLLPVGRLWQFGINIQKVINILANEVSKLKEYINNISNESIAYTADDTVEEWLKQYGLKNTGDQKANKNLIYIYANAVGGSSIYYLENILAKMYPDIIISFNDIKTRVTLDGELYTKIEQDDLIDFVEKIFPAYIVIVYFIDVKEDYGQYSECNNAICGMSVCNNPQKEIAVFDNKKTSIAGLMVCGKGRTGNIKKEEANNNEV</sequence>
<proteinExistence type="predicted"/>
<name>A0ABX5B3H8_9SPIR</name>
<evidence type="ECO:0000313" key="2">
    <source>
        <dbReference type="Proteomes" id="UP000238924"/>
    </source>
</evidence>
<evidence type="ECO:0008006" key="3">
    <source>
        <dbReference type="Google" id="ProtNLM"/>
    </source>
</evidence>
<accession>A0ABX5B3H8</accession>
<gene>
    <name evidence="1" type="ORF">DJ52_13305</name>
</gene>
<protein>
    <recommendedName>
        <fullName evidence="3">DUF2313 domain-containing protein</fullName>
    </recommendedName>
</protein>
<comment type="caution">
    <text evidence="1">The sequence shown here is derived from an EMBL/GenBank/DDBJ whole genome shotgun (WGS) entry which is preliminary data.</text>
</comment>
<dbReference type="RefSeq" id="WP_104619107.1">
    <property type="nucleotide sequence ID" value="NZ_JJMJ01000239.1"/>
</dbReference>
<dbReference type="EMBL" id="JJMJ01000239">
    <property type="protein sequence ID" value="PPS21019.1"/>
    <property type="molecule type" value="Genomic_DNA"/>
</dbReference>
<reference evidence="1 2" key="1">
    <citation type="submission" date="2014-04" db="EMBL/GenBank/DDBJ databases">
        <title>Whole genome sequence of 'Brachyspira hampsonii' D13-03603F2.</title>
        <authorList>
            <person name="Patterson A.H."/>
            <person name="Chaban B."/>
            <person name="Fernando C."/>
            <person name="Harding J.C."/>
            <person name="Hill J.E."/>
        </authorList>
    </citation>
    <scope>NUCLEOTIDE SEQUENCE [LARGE SCALE GENOMIC DNA]</scope>
    <source>
        <strain evidence="1 2">D13-03603F2</strain>
    </source>
</reference>
<dbReference type="Proteomes" id="UP000238924">
    <property type="component" value="Unassembled WGS sequence"/>
</dbReference>
<keyword evidence="2" id="KW-1185">Reference proteome</keyword>